<name>A0A5K3F0Q6_MESCO</name>
<organism evidence="1">
    <name type="scientific">Mesocestoides corti</name>
    <name type="common">Flatworm</name>
    <dbReference type="NCBI Taxonomy" id="53468"/>
    <lineage>
        <taxon>Eukaryota</taxon>
        <taxon>Metazoa</taxon>
        <taxon>Spiralia</taxon>
        <taxon>Lophotrochozoa</taxon>
        <taxon>Platyhelminthes</taxon>
        <taxon>Cestoda</taxon>
        <taxon>Eucestoda</taxon>
        <taxon>Cyclophyllidea</taxon>
        <taxon>Mesocestoididae</taxon>
        <taxon>Mesocestoides</taxon>
    </lineage>
</organism>
<evidence type="ECO:0000313" key="1">
    <source>
        <dbReference type="WBParaSite" id="MCU_004004-RA"/>
    </source>
</evidence>
<protein>
    <submittedName>
        <fullName evidence="1">MAM domain-containing protein</fullName>
    </submittedName>
</protein>
<reference evidence="1" key="1">
    <citation type="submission" date="2019-11" db="UniProtKB">
        <authorList>
            <consortium name="WormBaseParasite"/>
        </authorList>
    </citation>
    <scope>IDENTIFICATION</scope>
</reference>
<dbReference type="AlphaFoldDB" id="A0A5K3F0Q6"/>
<proteinExistence type="predicted"/>
<sequence>MHNAVPIFFKNGADEDGWIELPSPFHVWDFENGFDGWVNDLNNWDQKWITEKSDGGSSVCLFPKASTHVKSEDVDPWAIGEENDEQLISVDVKARLWSRKIPSKLSMQCITLFYTMSLGGAQITDLRSEAVTLALLQRSEGCCFQVFVDIVPSGHKFFFKIALNPPTPFHVWTFDRGFSGWTNDGNNWDQKWHVDTSIPSQGGIVCLLRKSMAVTDQDELAPWIGEEGPAVEADVQARLWSPRIPTSVRPSSAPFHVWSFHEDLADWNNDYNNWRRKWDVISIDGTSQHRSVCLLAKAPLQLESTKSKTPWLVTNSFDDPLYIKARLWSPQIPVKLGMKCLTVFYTIVSGGGDESSFDANLTLLQRQEGCL</sequence>
<accession>A0A5K3F0Q6</accession>
<dbReference type="WBParaSite" id="MCU_004004-RA">
    <property type="protein sequence ID" value="MCU_004004-RA"/>
    <property type="gene ID" value="MCU_004004"/>
</dbReference>